<protein>
    <submittedName>
        <fullName evidence="1">Uncharacterized protein</fullName>
    </submittedName>
</protein>
<name>I4D6R6_DESAJ</name>
<organism evidence="1 2">
    <name type="scientific">Desulfosporosinus acidiphilus (strain DSM 22704 / JCM 16185 / SJ4)</name>
    <dbReference type="NCBI Taxonomy" id="646529"/>
    <lineage>
        <taxon>Bacteria</taxon>
        <taxon>Bacillati</taxon>
        <taxon>Bacillota</taxon>
        <taxon>Clostridia</taxon>
        <taxon>Eubacteriales</taxon>
        <taxon>Desulfitobacteriaceae</taxon>
        <taxon>Desulfosporosinus</taxon>
    </lineage>
</organism>
<evidence type="ECO:0000313" key="1">
    <source>
        <dbReference type="EMBL" id="AFM41490.1"/>
    </source>
</evidence>
<dbReference type="AlphaFoldDB" id="I4D6R6"/>
<keyword evidence="2" id="KW-1185">Reference proteome</keyword>
<evidence type="ECO:0000313" key="2">
    <source>
        <dbReference type="Proteomes" id="UP000002892"/>
    </source>
</evidence>
<dbReference type="STRING" id="646529.Desaci_2548"/>
<dbReference type="Proteomes" id="UP000002892">
    <property type="component" value="Chromosome"/>
</dbReference>
<dbReference type="eggNOG" id="ENOG503282S">
    <property type="taxonomic scope" value="Bacteria"/>
</dbReference>
<proteinExistence type="predicted"/>
<dbReference type="KEGG" id="dai:Desaci_2548"/>
<reference evidence="1 2" key="1">
    <citation type="journal article" date="2012" name="J. Bacteriol.">
        <title>Complete genome sequences of Desulfosporosinus orientis DSM765T, Desulfosporosinus youngiae DSM17734T, Desulfosporosinus meridiei DSM13257T, and Desulfosporosinus acidiphilus DSM22704T.</title>
        <authorList>
            <person name="Pester M."/>
            <person name="Brambilla E."/>
            <person name="Alazard D."/>
            <person name="Rattei T."/>
            <person name="Weinmaier T."/>
            <person name="Han J."/>
            <person name="Lucas S."/>
            <person name="Lapidus A."/>
            <person name="Cheng J.F."/>
            <person name="Goodwin L."/>
            <person name="Pitluck S."/>
            <person name="Peters L."/>
            <person name="Ovchinnikova G."/>
            <person name="Teshima H."/>
            <person name="Detter J.C."/>
            <person name="Han C.S."/>
            <person name="Tapia R."/>
            <person name="Land M.L."/>
            <person name="Hauser L."/>
            <person name="Kyrpides N.C."/>
            <person name="Ivanova N.N."/>
            <person name="Pagani I."/>
            <person name="Huntmann M."/>
            <person name="Wei C.L."/>
            <person name="Davenport K.W."/>
            <person name="Daligault H."/>
            <person name="Chain P.S."/>
            <person name="Chen A."/>
            <person name="Mavromatis K."/>
            <person name="Markowitz V."/>
            <person name="Szeto E."/>
            <person name="Mikhailova N."/>
            <person name="Pati A."/>
            <person name="Wagner M."/>
            <person name="Woyke T."/>
            <person name="Ollivier B."/>
            <person name="Klenk H.P."/>
            <person name="Spring S."/>
            <person name="Loy A."/>
        </authorList>
    </citation>
    <scope>NUCLEOTIDE SEQUENCE [LARGE SCALE GENOMIC DNA]</scope>
    <source>
        <strain evidence="2">DSM 22704 / JCM 16185 / SJ4</strain>
    </source>
</reference>
<dbReference type="OrthoDB" id="1682087at2"/>
<accession>I4D6R6</accession>
<dbReference type="HOGENOM" id="CLU_144075_1_0_9"/>
<sequence length="152" mass="17824">MAQLEYRLLDEEMGFPALFGYESIPKEEVIARCLCDYFVKEFTVYELTSSAKEEYLQVIYVKKVEEKPNSFSPGQISGMGYILLEFREFLEEAEHYPLLKTLELGNMQDLLMYAVSQYINFQGSEWEKTSFEIDEDRQVFSLYLKKSTPVKA</sequence>
<dbReference type="RefSeq" id="WP_014827488.1">
    <property type="nucleotide sequence ID" value="NC_018068.1"/>
</dbReference>
<dbReference type="EMBL" id="CP003639">
    <property type="protein sequence ID" value="AFM41490.1"/>
    <property type="molecule type" value="Genomic_DNA"/>
</dbReference>
<gene>
    <name evidence="1" type="ordered locus">Desaci_2548</name>
</gene>